<proteinExistence type="inferred from homology"/>
<comment type="similarity">
    <text evidence="2">Belongs to the metallo-dependent hydrolases superfamily.</text>
</comment>
<dbReference type="PANTHER" id="PTHR21240">
    <property type="entry name" value="2-AMINO-3-CARBOXYLMUCONATE-6-SEMIALDEHYDE DECARBOXYLASE"/>
    <property type="match status" value="1"/>
</dbReference>
<dbReference type="GO" id="GO:0005737">
    <property type="term" value="C:cytoplasm"/>
    <property type="evidence" value="ECO:0007669"/>
    <property type="project" value="TreeGrafter"/>
</dbReference>
<dbReference type="GO" id="GO:0016787">
    <property type="term" value="F:hydrolase activity"/>
    <property type="evidence" value="ECO:0007669"/>
    <property type="project" value="InterPro"/>
</dbReference>
<reference evidence="5" key="1">
    <citation type="journal article" date="2023" name="Commun. Biol.">
        <title>Genome analysis of Parmales, the sister group of diatoms, reveals the evolutionary specialization of diatoms from phago-mixotrophs to photoautotrophs.</title>
        <authorList>
            <person name="Ban H."/>
            <person name="Sato S."/>
            <person name="Yoshikawa S."/>
            <person name="Yamada K."/>
            <person name="Nakamura Y."/>
            <person name="Ichinomiya M."/>
            <person name="Sato N."/>
            <person name="Blanc-Mathieu R."/>
            <person name="Endo H."/>
            <person name="Kuwata A."/>
            <person name="Ogata H."/>
        </authorList>
    </citation>
    <scope>NUCLEOTIDE SEQUENCE [LARGE SCALE GENOMIC DNA]</scope>
    <source>
        <strain evidence="5">NIES 3699</strain>
    </source>
</reference>
<dbReference type="Pfam" id="PF04909">
    <property type="entry name" value="Amidohydro_2"/>
    <property type="match status" value="1"/>
</dbReference>
<evidence type="ECO:0000313" key="5">
    <source>
        <dbReference type="Proteomes" id="UP001165160"/>
    </source>
</evidence>
<dbReference type="Gene3D" id="3.20.20.140">
    <property type="entry name" value="Metal-dependent hydrolases"/>
    <property type="match status" value="1"/>
</dbReference>
<dbReference type="InterPro" id="IPR032465">
    <property type="entry name" value="ACMSD"/>
</dbReference>
<name>A0A9W7FBS7_9STRA</name>
<protein>
    <recommendedName>
        <fullName evidence="3">Amidohydrolase-related domain-containing protein</fullName>
    </recommendedName>
</protein>
<dbReference type="InterPro" id="IPR006680">
    <property type="entry name" value="Amidohydro-rel"/>
</dbReference>
<dbReference type="EMBL" id="BRXX01000395">
    <property type="protein sequence ID" value="GMI09251.1"/>
    <property type="molecule type" value="Genomic_DNA"/>
</dbReference>
<dbReference type="GO" id="GO:0016831">
    <property type="term" value="F:carboxy-lyase activity"/>
    <property type="evidence" value="ECO:0007669"/>
    <property type="project" value="UniProtKB-KW"/>
</dbReference>
<organism evidence="4 5">
    <name type="scientific">Triparma verrucosa</name>
    <dbReference type="NCBI Taxonomy" id="1606542"/>
    <lineage>
        <taxon>Eukaryota</taxon>
        <taxon>Sar</taxon>
        <taxon>Stramenopiles</taxon>
        <taxon>Ochrophyta</taxon>
        <taxon>Bolidophyceae</taxon>
        <taxon>Parmales</taxon>
        <taxon>Triparmaceae</taxon>
        <taxon>Triparma</taxon>
    </lineage>
</organism>
<dbReference type="PANTHER" id="PTHR21240:SF28">
    <property type="entry name" value="ISO-OROTATE DECARBOXYLASE (EUROFUNG)"/>
    <property type="match status" value="1"/>
</dbReference>
<feature type="domain" description="Amidohydrolase-related" evidence="3">
    <location>
        <begin position="59"/>
        <end position="312"/>
    </location>
</feature>
<dbReference type="GO" id="GO:0019748">
    <property type="term" value="P:secondary metabolic process"/>
    <property type="evidence" value="ECO:0007669"/>
    <property type="project" value="TreeGrafter"/>
</dbReference>
<dbReference type="AlphaFoldDB" id="A0A9W7FBS7"/>
<dbReference type="InterPro" id="IPR032466">
    <property type="entry name" value="Metal_Hydrolase"/>
</dbReference>
<accession>A0A9W7FBS7</accession>
<sequence length="345" mass="38328">MSFLSKHSTDGKAPFSDLFSKIPALTDLDVARIKLMDDKGVDTHVLVPLPWIDPVRKVAENEELALEACRICNEEMALAVSKHPSRFVGVGLLPLSCGGEVMMKSYHHAIHILGLSGVVLFLGPHSTPPDDVMYEKLYEECEYNETPIWIHPNRPPTFKDYTSTSASQYAIWNSLGWVYDTSVAMVHMAMSGVFQRYPNLKVVGHHGGGMVPFFTERFETQLSNFEGDGEKLLEDLKMFYCDTATFGYQPKNIQACLDFFEEGRVLFGTDTPMDMASPGYFTDTALRSVEALEVGREEKENVLAENALKFLGKAGDRLRECYKGAGLERAGGEGDLGVGLMMSKL</sequence>
<dbReference type="SUPFAM" id="SSF51556">
    <property type="entry name" value="Metallo-dependent hydrolases"/>
    <property type="match status" value="1"/>
</dbReference>
<evidence type="ECO:0000256" key="1">
    <source>
        <dbReference type="ARBA" id="ARBA00023239"/>
    </source>
</evidence>
<dbReference type="Proteomes" id="UP001165160">
    <property type="component" value="Unassembled WGS sequence"/>
</dbReference>
<keyword evidence="5" id="KW-1185">Reference proteome</keyword>
<evidence type="ECO:0000259" key="3">
    <source>
        <dbReference type="Pfam" id="PF04909"/>
    </source>
</evidence>
<gene>
    <name evidence="4" type="ORF">TrVE_jg1243</name>
</gene>
<evidence type="ECO:0000256" key="2">
    <source>
        <dbReference type="RuleBase" id="RU366045"/>
    </source>
</evidence>
<evidence type="ECO:0000313" key="4">
    <source>
        <dbReference type="EMBL" id="GMI09251.1"/>
    </source>
</evidence>
<comment type="caution">
    <text evidence="4">The sequence shown here is derived from an EMBL/GenBank/DDBJ whole genome shotgun (WGS) entry which is preliminary data.</text>
</comment>
<keyword evidence="2" id="KW-0210">Decarboxylase</keyword>
<keyword evidence="1 2" id="KW-0456">Lyase</keyword>